<feature type="compositionally biased region" description="Polar residues" evidence="1">
    <location>
        <begin position="146"/>
        <end position="158"/>
    </location>
</feature>
<evidence type="ECO:0000256" key="1">
    <source>
        <dbReference type="SAM" id="MobiDB-lite"/>
    </source>
</evidence>
<comment type="caution">
    <text evidence="2">The sequence shown here is derived from an EMBL/GenBank/DDBJ whole genome shotgun (WGS) entry which is preliminary data.</text>
</comment>
<feature type="compositionally biased region" description="Low complexity" evidence="1">
    <location>
        <begin position="69"/>
        <end position="79"/>
    </location>
</feature>
<protein>
    <submittedName>
        <fullName evidence="2">Uncharacterized protein</fullName>
    </submittedName>
</protein>
<evidence type="ECO:0000313" key="3">
    <source>
        <dbReference type="Proteomes" id="UP001239213"/>
    </source>
</evidence>
<reference evidence="2" key="1">
    <citation type="submission" date="2016-11" db="EMBL/GenBank/DDBJ databases">
        <title>The genome sequence of Colletotrichum cuscutae.</title>
        <authorList>
            <person name="Baroncelli R."/>
        </authorList>
    </citation>
    <scope>NUCLEOTIDE SEQUENCE</scope>
    <source>
        <strain evidence="2">IMI 304802</strain>
    </source>
</reference>
<gene>
    <name evidence="2" type="ORF">CCUS01_09862</name>
</gene>
<proteinExistence type="predicted"/>
<feature type="region of interest" description="Disordered" evidence="1">
    <location>
        <begin position="1"/>
        <end position="89"/>
    </location>
</feature>
<sequence length="247" mass="27725">MCPPPSETFRGSIPKDNGKEIREKEKKKKKGAKDTQAYHPRQAGHFRFGTYSRLPTRVHPSNRTSTLASTSRRIPQSPRTTRRIPRPSSGFILPSLLPFLVPTSSPHSTSALLPLPSQPPLPSTPPKEHSLHHNPKKQDYKRRRGGNNQTRSNIASDSIDQDPSAKKTTPTMFTPLLLAQKPHLPLPSPSLPWPFTSIPSMASYPYAHPFISKDEASPTYSPSYLPSITYHTHRQADAQIDEIHRRN</sequence>
<name>A0AAI9UEL7_9PEZI</name>
<feature type="region of interest" description="Disordered" evidence="1">
    <location>
        <begin position="105"/>
        <end position="169"/>
    </location>
</feature>
<feature type="compositionally biased region" description="Polar residues" evidence="1">
    <location>
        <begin position="59"/>
        <end position="68"/>
    </location>
</feature>
<dbReference type="EMBL" id="MPDP01000283">
    <property type="protein sequence ID" value="KAK1456982.1"/>
    <property type="molecule type" value="Genomic_DNA"/>
</dbReference>
<feature type="compositionally biased region" description="Basic residues" evidence="1">
    <location>
        <begin position="132"/>
        <end position="145"/>
    </location>
</feature>
<accession>A0AAI9UEL7</accession>
<keyword evidence="3" id="KW-1185">Reference proteome</keyword>
<evidence type="ECO:0000313" key="2">
    <source>
        <dbReference type="EMBL" id="KAK1456982.1"/>
    </source>
</evidence>
<dbReference type="AlphaFoldDB" id="A0AAI9UEL7"/>
<organism evidence="2 3">
    <name type="scientific">Colletotrichum cuscutae</name>
    <dbReference type="NCBI Taxonomy" id="1209917"/>
    <lineage>
        <taxon>Eukaryota</taxon>
        <taxon>Fungi</taxon>
        <taxon>Dikarya</taxon>
        <taxon>Ascomycota</taxon>
        <taxon>Pezizomycotina</taxon>
        <taxon>Sordariomycetes</taxon>
        <taxon>Hypocreomycetidae</taxon>
        <taxon>Glomerellales</taxon>
        <taxon>Glomerellaceae</taxon>
        <taxon>Colletotrichum</taxon>
        <taxon>Colletotrichum acutatum species complex</taxon>
    </lineage>
</organism>
<feature type="compositionally biased region" description="Pro residues" evidence="1">
    <location>
        <begin position="116"/>
        <end position="125"/>
    </location>
</feature>
<dbReference type="Proteomes" id="UP001239213">
    <property type="component" value="Unassembled WGS sequence"/>
</dbReference>